<dbReference type="InterPro" id="IPR036217">
    <property type="entry name" value="MethylDNA_cys_MeTrfase_DNAb"/>
</dbReference>
<dbReference type="SUPFAM" id="SSF53155">
    <property type="entry name" value="Methylated DNA-protein cysteine methyltransferase domain"/>
    <property type="match status" value="1"/>
</dbReference>
<sequence length="158" mass="17721">MKNTAMFQTILGKVVISEQDGAITELFFAKDTQYIGNNRITPLLKEAEKQLLEYFSGTRRTFDLKLAAKGTEFQKTVWNTLQEIEYGETRSYKQVAEMIGRPEASRAVGMANSKNPILIITPCHRIIGSDGKLVGYAGGLEIKKNLLEMENNHVSSYV</sequence>
<dbReference type="InterPro" id="IPR008332">
    <property type="entry name" value="MethylG_MeTrfase_N"/>
</dbReference>
<dbReference type="InterPro" id="IPR023546">
    <property type="entry name" value="MGMT"/>
</dbReference>
<comment type="miscellaneous">
    <text evidence="2">This enzyme catalyzes only one turnover and therefore is not strictly catalytic. According to one definition, an enzyme is a biocatalyst that acts repeatedly and over many reaction cycles.</text>
</comment>
<reference evidence="5 6" key="1">
    <citation type="submission" date="2023-10" db="EMBL/GenBank/DDBJ databases">
        <title>A novel Glycoside Hydrolase 43-Like Enzyme from Clostrdium boliviensis is an Endo-xylanase, and a Candidate for Xylooligosaccharides Production from Different Xylan Substrates.</title>
        <authorList>
            <person name="Alvarez M.T."/>
            <person name="Rocabado-Villegas L.R."/>
            <person name="Salas-Veizaga D.M."/>
            <person name="Linares-Pasten J.A."/>
            <person name="Gudmundsdottir E.E."/>
            <person name="Hreggvidsson G.O."/>
            <person name="Adlercreutz P."/>
            <person name="Nordberg Karlsson E."/>
        </authorList>
    </citation>
    <scope>NUCLEOTIDE SEQUENCE [LARGE SCALE GENOMIC DNA]</scope>
    <source>
        <strain evidence="5 6">E-1</strain>
    </source>
</reference>
<dbReference type="GO" id="GO:0032259">
    <property type="term" value="P:methylation"/>
    <property type="evidence" value="ECO:0007669"/>
    <property type="project" value="UniProtKB-KW"/>
</dbReference>
<name>A0ABU4GUW7_9CLOT</name>
<dbReference type="Gene3D" id="3.30.160.70">
    <property type="entry name" value="Methylated DNA-protein cysteine methyltransferase domain"/>
    <property type="match status" value="1"/>
</dbReference>
<protein>
    <recommendedName>
        <fullName evidence="2">Methylated-DNA--protein-cysteine methyltransferase</fullName>
        <ecNumber evidence="2">2.1.1.63</ecNumber>
    </recommendedName>
    <alternativeName>
        <fullName evidence="2">6-O-methylguanine-DNA methyltransferase</fullName>
        <shortName evidence="2">MGMT</shortName>
    </alternativeName>
    <alternativeName>
        <fullName evidence="2">O-6-methylguanine-DNA-alkyltransferase</fullName>
    </alternativeName>
</protein>
<dbReference type="RefSeq" id="WP_318066958.1">
    <property type="nucleotide sequence ID" value="NZ_JAWONS010000329.1"/>
</dbReference>
<dbReference type="HAMAP" id="MF_00772">
    <property type="entry name" value="OGT"/>
    <property type="match status" value="1"/>
</dbReference>
<accession>A0ABU4GUW7</accession>
<feature type="domain" description="Methylated-DNA-[protein]-cysteine S-methyltransferase DNA binding" evidence="3">
    <location>
        <begin position="72"/>
        <end position="151"/>
    </location>
</feature>
<dbReference type="InterPro" id="IPR036388">
    <property type="entry name" value="WH-like_DNA-bd_sf"/>
</dbReference>
<comment type="catalytic activity">
    <reaction evidence="2">
        <text>a 6-O-methyl-2'-deoxyguanosine in DNA + L-cysteinyl-[protein] = S-methyl-L-cysteinyl-[protein] + a 2'-deoxyguanosine in DNA</text>
        <dbReference type="Rhea" id="RHEA:24000"/>
        <dbReference type="Rhea" id="RHEA-COMP:10131"/>
        <dbReference type="Rhea" id="RHEA-COMP:10132"/>
        <dbReference type="Rhea" id="RHEA-COMP:11367"/>
        <dbReference type="Rhea" id="RHEA-COMP:11368"/>
        <dbReference type="ChEBI" id="CHEBI:29950"/>
        <dbReference type="ChEBI" id="CHEBI:82612"/>
        <dbReference type="ChEBI" id="CHEBI:85445"/>
        <dbReference type="ChEBI" id="CHEBI:85448"/>
        <dbReference type="EC" id="2.1.1.63"/>
    </reaction>
</comment>
<dbReference type="NCBIfam" id="TIGR00589">
    <property type="entry name" value="ogt"/>
    <property type="match status" value="1"/>
</dbReference>
<dbReference type="PANTHER" id="PTHR10815">
    <property type="entry name" value="METHYLATED-DNA--PROTEIN-CYSTEINE METHYLTRANSFERASE"/>
    <property type="match status" value="1"/>
</dbReference>
<keyword evidence="2 5" id="KW-0808">Transferase</keyword>
<evidence type="ECO:0000313" key="5">
    <source>
        <dbReference type="EMBL" id="MDW2800797.1"/>
    </source>
</evidence>
<evidence type="ECO:0000313" key="6">
    <source>
        <dbReference type="Proteomes" id="UP001276854"/>
    </source>
</evidence>
<gene>
    <name evidence="5" type="ORF">RZO55_24810</name>
</gene>
<dbReference type="SUPFAM" id="SSF46767">
    <property type="entry name" value="Methylated DNA-protein cysteine methyltransferase, C-terminal domain"/>
    <property type="match status" value="1"/>
</dbReference>
<evidence type="ECO:0000256" key="2">
    <source>
        <dbReference type="HAMAP-Rule" id="MF_00772"/>
    </source>
</evidence>
<organism evidence="5 6">
    <name type="scientific">Clostridium boliviensis</name>
    <dbReference type="NCBI Taxonomy" id="318465"/>
    <lineage>
        <taxon>Bacteria</taxon>
        <taxon>Bacillati</taxon>
        <taxon>Bacillota</taxon>
        <taxon>Clostridia</taxon>
        <taxon>Eubacteriales</taxon>
        <taxon>Clostridiaceae</taxon>
        <taxon>Clostridium</taxon>
    </lineage>
</organism>
<comment type="function">
    <text evidence="2">Involved in the cellular defense against the biological effects of O6-methylguanine (O6-MeG) and O4-methylthymine (O4-MeT) in DNA. Repairs the methylated nucleobase in DNA by stoichiometrically transferring the methyl group to a cysteine residue in the enzyme. This is a suicide reaction: the enzyme is irreversibly inactivated.</text>
</comment>
<dbReference type="GO" id="GO:0003908">
    <property type="term" value="F:methylated-DNA-[protein]-cysteine S-methyltransferase activity"/>
    <property type="evidence" value="ECO:0007669"/>
    <property type="project" value="UniProtKB-EC"/>
</dbReference>
<comment type="catalytic activity">
    <reaction evidence="2">
        <text>a 4-O-methyl-thymidine in DNA + L-cysteinyl-[protein] = a thymidine in DNA + S-methyl-L-cysteinyl-[protein]</text>
        <dbReference type="Rhea" id="RHEA:53428"/>
        <dbReference type="Rhea" id="RHEA-COMP:10131"/>
        <dbReference type="Rhea" id="RHEA-COMP:10132"/>
        <dbReference type="Rhea" id="RHEA-COMP:13555"/>
        <dbReference type="Rhea" id="RHEA-COMP:13556"/>
        <dbReference type="ChEBI" id="CHEBI:29950"/>
        <dbReference type="ChEBI" id="CHEBI:82612"/>
        <dbReference type="ChEBI" id="CHEBI:137386"/>
        <dbReference type="ChEBI" id="CHEBI:137387"/>
        <dbReference type="EC" id="2.1.1.63"/>
    </reaction>
</comment>
<dbReference type="CDD" id="cd06445">
    <property type="entry name" value="ATase"/>
    <property type="match status" value="1"/>
</dbReference>
<proteinExistence type="inferred from homology"/>
<keyword evidence="2" id="KW-0963">Cytoplasm</keyword>
<dbReference type="Pfam" id="PF02870">
    <property type="entry name" value="Methyltransf_1N"/>
    <property type="match status" value="1"/>
</dbReference>
<feature type="domain" description="Methylguanine DNA methyltransferase ribonuclease-like" evidence="4">
    <location>
        <begin position="7"/>
        <end position="67"/>
    </location>
</feature>
<dbReference type="Proteomes" id="UP001276854">
    <property type="component" value="Unassembled WGS sequence"/>
</dbReference>
<comment type="subcellular location">
    <subcellularLocation>
        <location evidence="2">Cytoplasm</location>
    </subcellularLocation>
</comment>
<keyword evidence="2" id="KW-0234">DNA repair</keyword>
<dbReference type="Gene3D" id="1.10.10.10">
    <property type="entry name" value="Winged helix-like DNA-binding domain superfamily/Winged helix DNA-binding domain"/>
    <property type="match status" value="1"/>
</dbReference>
<dbReference type="Pfam" id="PF01035">
    <property type="entry name" value="DNA_binding_1"/>
    <property type="match status" value="1"/>
</dbReference>
<keyword evidence="1 2" id="KW-0227">DNA damage</keyword>
<dbReference type="InterPro" id="IPR014048">
    <property type="entry name" value="MethylDNA_cys_MeTrfase_DNA-bd"/>
</dbReference>
<dbReference type="EMBL" id="JAWONS010000329">
    <property type="protein sequence ID" value="MDW2800797.1"/>
    <property type="molecule type" value="Genomic_DNA"/>
</dbReference>
<evidence type="ECO:0000259" key="4">
    <source>
        <dbReference type="Pfam" id="PF02870"/>
    </source>
</evidence>
<comment type="similarity">
    <text evidence="2">Belongs to the MGMT family.</text>
</comment>
<dbReference type="PANTHER" id="PTHR10815:SF5">
    <property type="entry name" value="METHYLATED-DNA--PROTEIN-CYSTEINE METHYLTRANSFERASE"/>
    <property type="match status" value="1"/>
</dbReference>
<feature type="active site" description="Nucleophile; methyl group acceptor" evidence="2">
    <location>
        <position position="123"/>
    </location>
</feature>
<dbReference type="EC" id="2.1.1.63" evidence="2"/>
<evidence type="ECO:0000256" key="1">
    <source>
        <dbReference type="ARBA" id="ARBA00022763"/>
    </source>
</evidence>
<evidence type="ECO:0000259" key="3">
    <source>
        <dbReference type="Pfam" id="PF01035"/>
    </source>
</evidence>
<dbReference type="InterPro" id="IPR036631">
    <property type="entry name" value="MGMT_N_sf"/>
</dbReference>
<keyword evidence="2 5" id="KW-0489">Methyltransferase</keyword>
<comment type="caution">
    <text evidence="5">The sequence shown here is derived from an EMBL/GenBank/DDBJ whole genome shotgun (WGS) entry which is preliminary data.</text>
</comment>
<keyword evidence="6" id="KW-1185">Reference proteome</keyword>